<dbReference type="PANTHER" id="PTHR34822:SF1">
    <property type="entry name" value="GRPB FAMILY PROTEIN"/>
    <property type="match status" value="1"/>
</dbReference>
<sequence length="165" mass="19305">MVIEKYNSKWPEQFCAIKELLENNTTEYISIEHVGSTSIPGMSAKPIIDIDVVVEDEAQFLRLKNQLEAIGYKHEGDRGIPGREAFDDTNVPIDIEQHLYVCVKDNAELQRHLKFRNRLRAEPELVEEYNKIKEEILSKVGENNRSAYVEMKEKEYKWFFEKVLA</sequence>
<dbReference type="Proteomes" id="UP000182360">
    <property type="component" value="Unassembled WGS sequence"/>
</dbReference>
<name>A0A1H9DCK6_9SPIR</name>
<dbReference type="STRING" id="163.SAMN04487775_102383"/>
<dbReference type="RefSeq" id="WP_218141031.1">
    <property type="nucleotide sequence ID" value="NZ_FOFU01000002.1"/>
</dbReference>
<dbReference type="Pfam" id="PF04229">
    <property type="entry name" value="GrpB"/>
    <property type="match status" value="1"/>
</dbReference>
<gene>
    <name evidence="1" type="ORF">SAMN04487977_102524</name>
</gene>
<dbReference type="InterPro" id="IPR043519">
    <property type="entry name" value="NT_sf"/>
</dbReference>
<dbReference type="InterPro" id="IPR007344">
    <property type="entry name" value="GrpB/CoaE"/>
</dbReference>
<dbReference type="SUPFAM" id="SSF81301">
    <property type="entry name" value="Nucleotidyltransferase"/>
    <property type="match status" value="1"/>
</dbReference>
<dbReference type="EMBL" id="FOFU01000002">
    <property type="protein sequence ID" value="SEQ11099.1"/>
    <property type="molecule type" value="Genomic_DNA"/>
</dbReference>
<proteinExistence type="predicted"/>
<keyword evidence="2" id="KW-1185">Reference proteome</keyword>
<dbReference type="AlphaFoldDB" id="A0A1H9DCK6"/>
<reference evidence="1 2" key="1">
    <citation type="submission" date="2016-10" db="EMBL/GenBank/DDBJ databases">
        <authorList>
            <person name="de Groot N.N."/>
        </authorList>
    </citation>
    <scope>NUCLEOTIDE SEQUENCE [LARGE SCALE GENOMIC DNA]</scope>
    <source>
        <strain evidence="1 2">B25</strain>
    </source>
</reference>
<keyword evidence="1" id="KW-0808">Transferase</keyword>
<organism evidence="1 2">
    <name type="scientific">Treponema bryantii</name>
    <dbReference type="NCBI Taxonomy" id="163"/>
    <lineage>
        <taxon>Bacteria</taxon>
        <taxon>Pseudomonadati</taxon>
        <taxon>Spirochaetota</taxon>
        <taxon>Spirochaetia</taxon>
        <taxon>Spirochaetales</taxon>
        <taxon>Treponemataceae</taxon>
        <taxon>Treponema</taxon>
    </lineage>
</organism>
<protein>
    <submittedName>
        <fullName evidence="1">GrpB domain, predicted nucleotidyltransferase, UPF0157 family</fullName>
    </submittedName>
</protein>
<dbReference type="PANTHER" id="PTHR34822">
    <property type="entry name" value="GRPB DOMAIN PROTEIN (AFU_ORTHOLOGUE AFUA_1G01530)"/>
    <property type="match status" value="1"/>
</dbReference>
<dbReference type="Gene3D" id="3.30.460.10">
    <property type="entry name" value="Beta Polymerase, domain 2"/>
    <property type="match status" value="1"/>
</dbReference>
<evidence type="ECO:0000313" key="2">
    <source>
        <dbReference type="Proteomes" id="UP000182360"/>
    </source>
</evidence>
<evidence type="ECO:0000313" key="1">
    <source>
        <dbReference type="EMBL" id="SEQ11099.1"/>
    </source>
</evidence>
<dbReference type="GO" id="GO:0016740">
    <property type="term" value="F:transferase activity"/>
    <property type="evidence" value="ECO:0007669"/>
    <property type="project" value="UniProtKB-KW"/>
</dbReference>
<accession>A0A1H9DCK6</accession>